<dbReference type="Proteomes" id="UP001057025">
    <property type="component" value="Chromosome"/>
</dbReference>
<name>A0ABY5BRG2_9LACO</name>
<evidence type="ECO:0000256" key="1">
    <source>
        <dbReference type="SAM" id="Phobius"/>
    </source>
</evidence>
<keyword evidence="1" id="KW-0472">Membrane</keyword>
<accession>A0ABY5BRG2</accession>
<keyword evidence="3" id="KW-1185">Reference proteome</keyword>
<keyword evidence="1" id="KW-1133">Transmembrane helix</keyword>
<proteinExistence type="predicted"/>
<gene>
    <name evidence="2" type="ORF">M3M39_06195</name>
</gene>
<organism evidence="2 3">
    <name type="scientific">Fructilactobacillus hinvesii</name>
    <dbReference type="NCBI Taxonomy" id="2940300"/>
    <lineage>
        <taxon>Bacteria</taxon>
        <taxon>Bacillati</taxon>
        <taxon>Bacillota</taxon>
        <taxon>Bacilli</taxon>
        <taxon>Lactobacillales</taxon>
        <taxon>Lactobacillaceae</taxon>
        <taxon>Fructilactobacillus</taxon>
    </lineage>
</organism>
<sequence>MINLLALLFALLLAGNGLYFLFHQHRPFLLFHPEQNSKLQTILRVSGICLLLLALLTLGAVLLNNIPLLVIALIGGCLGCLIPELLLIPYMNH</sequence>
<feature type="transmembrane region" description="Helical" evidence="1">
    <location>
        <begin position="70"/>
        <end position="91"/>
    </location>
</feature>
<protein>
    <recommendedName>
        <fullName evidence="4">DUF3784 domain-containing protein</fullName>
    </recommendedName>
</protein>
<evidence type="ECO:0000313" key="3">
    <source>
        <dbReference type="Proteomes" id="UP001057025"/>
    </source>
</evidence>
<keyword evidence="1" id="KW-0812">Transmembrane</keyword>
<dbReference type="EMBL" id="CP097118">
    <property type="protein sequence ID" value="USS87697.1"/>
    <property type="molecule type" value="Genomic_DNA"/>
</dbReference>
<evidence type="ECO:0000313" key="2">
    <source>
        <dbReference type="EMBL" id="USS87697.1"/>
    </source>
</evidence>
<feature type="transmembrane region" description="Helical" evidence="1">
    <location>
        <begin position="41"/>
        <end position="63"/>
    </location>
</feature>
<evidence type="ECO:0008006" key="4">
    <source>
        <dbReference type="Google" id="ProtNLM"/>
    </source>
</evidence>
<reference evidence="2" key="1">
    <citation type="submission" date="2022-05" db="EMBL/GenBank/DDBJ databases">
        <authorList>
            <person name="Oliphant S.A."/>
            <person name="Watson-Haigh N.S."/>
            <person name="Sumby K.M."/>
            <person name="Gardner J.M."/>
            <person name="Jiranek V."/>
        </authorList>
    </citation>
    <scope>NUCLEOTIDE SEQUENCE</scope>
    <source>
        <strain evidence="2">KI11_C11</strain>
    </source>
</reference>
<dbReference type="RefSeq" id="WP_252796988.1">
    <property type="nucleotide sequence ID" value="NZ_CP097118.1"/>
</dbReference>